<dbReference type="SUPFAM" id="SSF48695">
    <property type="entry name" value="Multiheme cytochromes"/>
    <property type="match status" value="1"/>
</dbReference>
<sequence>MKTTSLIIAIVALTVAACSSLRTDHPIAPVADYERLLVGNLEAGYIGNDNCMAKCHSHDRIRRDFSLSVHGEQLSSETGLPLVNCESCHGAGSLAVEHAAEQKSCDASTFLQLKEFPAQVQSLICLKCHSASSTPNLQFWNASTHAGSDVSCFDCHQLHKGPQQKVDRKDMDELCYACHQDIRSEFAQFSHHPVPEGKMVCTDCHNPHGSASDHLLKGTTVKETCTRCHMEYQGPYVYEHADVTEDCTNCHRSHGSPNDPLLITAQPFLCLQCHAGHQSNVVPATTDPQGNGSFKGAFYTRCTDCHSQIHGTDVPSSKGRGTFLAR</sequence>
<dbReference type="InterPro" id="IPR036280">
    <property type="entry name" value="Multihaem_cyt_sf"/>
</dbReference>
<dbReference type="Pfam" id="PF09699">
    <property type="entry name" value="Paired_CXXCH_1"/>
    <property type="match status" value="3"/>
</dbReference>
<dbReference type="GO" id="GO:0016491">
    <property type="term" value="F:oxidoreductase activity"/>
    <property type="evidence" value="ECO:0007669"/>
    <property type="project" value="TreeGrafter"/>
</dbReference>
<reference evidence="3 4" key="1">
    <citation type="submission" date="2015-07" db="EMBL/GenBank/DDBJ databases">
        <title>Isolation and Genomic Characterization of a Novel Halophilic Metal-Reducing Deltaproteobacterium from the Deep Subsurface.</title>
        <authorList>
            <person name="Badalamenti J.P."/>
            <person name="Summers Z.M."/>
            <person name="Gralnick J.A."/>
            <person name="Bond D.R."/>
        </authorList>
    </citation>
    <scope>NUCLEOTIDE SEQUENCE [LARGE SCALE GENOMIC DNA]</scope>
    <source>
        <strain evidence="3 4">WTL</strain>
    </source>
</reference>
<name>A0A0M4D566_9BACT</name>
<proteinExistence type="predicted"/>
<feature type="domain" description="Doubled CXXCH motif" evidence="2">
    <location>
        <begin position="240"/>
        <end position="277"/>
    </location>
</feature>
<dbReference type="RefSeq" id="WP_232426460.1">
    <property type="nucleotide sequence ID" value="NZ_CP010802.1"/>
</dbReference>
<dbReference type="PATRIC" id="fig|1603606.3.peg.3463"/>
<gene>
    <name evidence="3" type="primary">omcI</name>
    <name evidence="3" type="ORF">DSOUD_3216</name>
</gene>
<accession>A0A0M4D566</accession>
<dbReference type="EMBL" id="CP010802">
    <property type="protein sequence ID" value="ALC17938.1"/>
    <property type="molecule type" value="Genomic_DNA"/>
</dbReference>
<dbReference type="NCBIfam" id="TIGR03508">
    <property type="entry name" value="decahem_SO"/>
    <property type="match status" value="1"/>
</dbReference>
<dbReference type="Gene3D" id="3.90.10.10">
    <property type="entry name" value="Cytochrome C3"/>
    <property type="match status" value="1"/>
</dbReference>
<keyword evidence="4" id="KW-1185">Reference proteome</keyword>
<dbReference type="PROSITE" id="PS51257">
    <property type="entry name" value="PROKAR_LIPOPROTEIN"/>
    <property type="match status" value="1"/>
</dbReference>
<evidence type="ECO:0000313" key="4">
    <source>
        <dbReference type="Proteomes" id="UP000057158"/>
    </source>
</evidence>
<dbReference type="KEGG" id="des:DSOUD_3216"/>
<keyword evidence="1" id="KW-0732">Signal</keyword>
<dbReference type="Proteomes" id="UP000057158">
    <property type="component" value="Chromosome"/>
</dbReference>
<protein>
    <submittedName>
        <fullName evidence="3">Putative periplasmic multiheme cytochrome c</fullName>
    </submittedName>
</protein>
<dbReference type="InterPro" id="IPR010177">
    <property type="entry name" value="Paired_CXXCH_1"/>
</dbReference>
<feature type="domain" description="Doubled CXXCH motif" evidence="2">
    <location>
        <begin position="151"/>
        <end position="182"/>
    </location>
</feature>
<dbReference type="PANTHER" id="PTHR35038">
    <property type="entry name" value="DISSIMILATORY SULFITE REDUCTASE SIRA"/>
    <property type="match status" value="1"/>
</dbReference>
<dbReference type="InterPro" id="IPR051829">
    <property type="entry name" value="Multiheme_Cytochr_ET"/>
</dbReference>
<evidence type="ECO:0000256" key="1">
    <source>
        <dbReference type="ARBA" id="ARBA00022729"/>
    </source>
</evidence>
<dbReference type="NCBIfam" id="TIGR01905">
    <property type="entry name" value="paired_CXXCH_1"/>
    <property type="match status" value="3"/>
</dbReference>
<organism evidence="3 4">
    <name type="scientific">Desulfuromonas soudanensis</name>
    <dbReference type="NCBI Taxonomy" id="1603606"/>
    <lineage>
        <taxon>Bacteria</taxon>
        <taxon>Pseudomonadati</taxon>
        <taxon>Thermodesulfobacteriota</taxon>
        <taxon>Desulfuromonadia</taxon>
        <taxon>Desulfuromonadales</taxon>
        <taxon>Desulfuromonadaceae</taxon>
        <taxon>Desulfuromonas</taxon>
    </lineage>
</organism>
<evidence type="ECO:0000259" key="2">
    <source>
        <dbReference type="Pfam" id="PF09699"/>
    </source>
</evidence>
<feature type="domain" description="Doubled CXXCH motif" evidence="2">
    <location>
        <begin position="191"/>
        <end position="232"/>
    </location>
</feature>
<dbReference type="PANTHER" id="PTHR35038:SF6">
    <property type="entry name" value="SURFACE LOCALIZED DECAHEME CYTOCHROME C LIPOPROTEIN"/>
    <property type="match status" value="1"/>
</dbReference>
<evidence type="ECO:0000313" key="3">
    <source>
        <dbReference type="EMBL" id="ALC17938.1"/>
    </source>
</evidence>
<dbReference type="AlphaFoldDB" id="A0A0M4D566"/>
<dbReference type="InterPro" id="IPR020015">
    <property type="entry name" value="Decahaem_cyt-c_DmsE"/>
</dbReference>
<dbReference type="Gene3D" id="1.10.1130.10">
    <property type="entry name" value="Flavocytochrome C3, Chain A"/>
    <property type="match status" value="2"/>
</dbReference>
<dbReference type="STRING" id="1603606.DSOUD_3216"/>